<proteinExistence type="predicted"/>
<reference evidence="1" key="1">
    <citation type="journal article" date="2020" name="Nature">
        <title>Giant virus diversity and host interactions through global metagenomics.</title>
        <authorList>
            <person name="Schulz F."/>
            <person name="Roux S."/>
            <person name="Paez-Espino D."/>
            <person name="Jungbluth S."/>
            <person name="Walsh D.A."/>
            <person name="Denef V.J."/>
            <person name="McMahon K.D."/>
            <person name="Konstantinidis K.T."/>
            <person name="Eloe-Fadrosh E.A."/>
            <person name="Kyrpides N.C."/>
            <person name="Woyke T."/>
        </authorList>
    </citation>
    <scope>NUCLEOTIDE SEQUENCE</scope>
    <source>
        <strain evidence="1">GVMAG-M-3300023179-2</strain>
    </source>
</reference>
<sequence length="45" mass="5187">MKFFILYPQDIGPLNCDASNITLVPSEYIIRLFVKGLTFIKIKII</sequence>
<accession>A0A6C0EDM5</accession>
<dbReference type="EMBL" id="MN739802">
    <property type="protein sequence ID" value="QHT26842.1"/>
    <property type="molecule type" value="Genomic_DNA"/>
</dbReference>
<organism evidence="1">
    <name type="scientific">viral metagenome</name>
    <dbReference type="NCBI Taxonomy" id="1070528"/>
    <lineage>
        <taxon>unclassified sequences</taxon>
        <taxon>metagenomes</taxon>
        <taxon>organismal metagenomes</taxon>
    </lineage>
</organism>
<name>A0A6C0EDM5_9ZZZZ</name>
<dbReference type="AlphaFoldDB" id="A0A6C0EDM5"/>
<evidence type="ECO:0000313" key="1">
    <source>
        <dbReference type="EMBL" id="QHT26842.1"/>
    </source>
</evidence>
<protein>
    <submittedName>
        <fullName evidence="1">Uncharacterized protein</fullName>
    </submittedName>
</protein>